<proteinExistence type="predicted"/>
<feature type="transmembrane region" description="Helical" evidence="1">
    <location>
        <begin position="44"/>
        <end position="68"/>
    </location>
</feature>
<dbReference type="AlphaFoldDB" id="A0A117NHE7"/>
<protein>
    <submittedName>
        <fullName evidence="2">Uncharacterized protein</fullName>
    </submittedName>
</protein>
<evidence type="ECO:0000313" key="2">
    <source>
        <dbReference type="EMBL" id="KUM48273.1"/>
    </source>
</evidence>
<accession>A0A117NHE7</accession>
<keyword evidence="1" id="KW-0812">Transmembrane</keyword>
<reference evidence="2" key="1">
    <citation type="journal article" date="2015" name="Genome Biol. Evol.">
        <title>Organellar Genomes of White Spruce (Picea glauca): Assembly and Annotation.</title>
        <authorList>
            <person name="Jackman S.D."/>
            <person name="Warren R.L."/>
            <person name="Gibb E.A."/>
            <person name="Vandervalk B.P."/>
            <person name="Mohamadi H."/>
            <person name="Chu J."/>
            <person name="Raymond A."/>
            <person name="Pleasance S."/>
            <person name="Coope R."/>
            <person name="Wildung M.R."/>
            <person name="Ritland C.E."/>
            <person name="Bousquet J."/>
            <person name="Jones S.J."/>
            <person name="Bohlmann J."/>
            <person name="Birol I."/>
        </authorList>
    </citation>
    <scope>NUCLEOTIDE SEQUENCE [LARGE SCALE GENOMIC DNA]</scope>
    <source>
        <tissue evidence="2">Flushing bud</tissue>
    </source>
</reference>
<keyword evidence="1" id="KW-0472">Membrane</keyword>
<name>A0A117NHE7_PICGL</name>
<keyword evidence="2" id="KW-0496">Mitochondrion</keyword>
<feature type="transmembrane region" description="Helical" evidence="1">
    <location>
        <begin position="21"/>
        <end position="38"/>
    </location>
</feature>
<dbReference type="EMBL" id="LKAM01000006">
    <property type="protein sequence ID" value="KUM48273.1"/>
    <property type="molecule type" value="Genomic_DNA"/>
</dbReference>
<comment type="caution">
    <text evidence="2">The sequence shown here is derived from an EMBL/GenBank/DDBJ whole genome shotgun (WGS) entry which is preliminary data.</text>
</comment>
<evidence type="ECO:0000256" key="1">
    <source>
        <dbReference type="SAM" id="Phobius"/>
    </source>
</evidence>
<organism evidence="2">
    <name type="scientific">Picea glauca</name>
    <name type="common">White spruce</name>
    <name type="synonym">Pinus glauca</name>
    <dbReference type="NCBI Taxonomy" id="3330"/>
    <lineage>
        <taxon>Eukaryota</taxon>
        <taxon>Viridiplantae</taxon>
        <taxon>Streptophyta</taxon>
        <taxon>Embryophyta</taxon>
        <taxon>Tracheophyta</taxon>
        <taxon>Spermatophyta</taxon>
        <taxon>Pinopsida</taxon>
        <taxon>Pinidae</taxon>
        <taxon>Conifers I</taxon>
        <taxon>Pinales</taxon>
        <taxon>Pinaceae</taxon>
        <taxon>Picea</taxon>
    </lineage>
</organism>
<keyword evidence="1" id="KW-1133">Transmembrane helix</keyword>
<geneLocation type="mitochondrion" evidence="2"/>
<sequence length="96" mass="11189">MDFSRGRDITTIDRVSNNIDRRLSFIPIHFSLHLYLLYECGLNAKSNILIILCLLLSIISPFILNVFFPGLNTYGYMKKLLLHHQKPQNDRNQAKI</sequence>
<gene>
    <name evidence="2" type="ORF">ABT39_MTgene5273</name>
</gene>